<reference evidence="3" key="1">
    <citation type="journal article" date="2014" name="Int. J. Syst. Evol. Microbiol.">
        <title>Complete genome sequence of Corynebacterium casei LMG S-19264T (=DSM 44701T), isolated from a smear-ripened cheese.</title>
        <authorList>
            <consortium name="US DOE Joint Genome Institute (JGI-PGF)"/>
            <person name="Walter F."/>
            <person name="Albersmeier A."/>
            <person name="Kalinowski J."/>
            <person name="Ruckert C."/>
        </authorList>
    </citation>
    <scope>NUCLEOTIDE SEQUENCE</scope>
    <source>
        <strain evidence="3">JCM 11219</strain>
    </source>
</reference>
<dbReference type="Proteomes" id="UP000657075">
    <property type="component" value="Unassembled WGS sequence"/>
</dbReference>
<organism evidence="3 4">
    <name type="scientific">Vulcanisaeta souniana JCM 11219</name>
    <dbReference type="NCBI Taxonomy" id="1293586"/>
    <lineage>
        <taxon>Archaea</taxon>
        <taxon>Thermoproteota</taxon>
        <taxon>Thermoprotei</taxon>
        <taxon>Thermoproteales</taxon>
        <taxon>Thermoproteaceae</taxon>
        <taxon>Vulcanisaeta</taxon>
    </lineage>
</organism>
<dbReference type="EMBL" id="AP026830">
    <property type="protein sequence ID" value="BDR92098.1"/>
    <property type="molecule type" value="Genomic_DNA"/>
</dbReference>
<accession>A0A830EG26</accession>
<gene>
    <name evidence="3" type="ORF">GCM10007112_01170</name>
    <name evidence="2" type="ORF">Vsou_11910</name>
</gene>
<evidence type="ECO:0008006" key="6">
    <source>
        <dbReference type="Google" id="ProtNLM"/>
    </source>
</evidence>
<reference evidence="3" key="2">
    <citation type="submission" date="2020-09" db="EMBL/GenBank/DDBJ databases">
        <authorList>
            <person name="Sun Q."/>
            <person name="Ohkuma M."/>
        </authorList>
    </citation>
    <scope>NUCLEOTIDE SEQUENCE</scope>
    <source>
        <strain evidence="3">JCM 11219</strain>
    </source>
</reference>
<dbReference type="Proteomes" id="UP001060771">
    <property type="component" value="Chromosome"/>
</dbReference>
<proteinExistence type="predicted"/>
<feature type="transmembrane region" description="Helical" evidence="1">
    <location>
        <begin position="2482"/>
        <end position="2501"/>
    </location>
</feature>
<sequence length="2519" mass="271758">MTRTKTNWKITKTILPVVTLLLVIGVVAGLGHLALAQVTYGPYGPVSVPIPPKTYTYTMYWNLTDARLEYGVTPTCPSACYTSLIDHMVPWYFTAGKSFSIYIANASDVYYWNGTGFTLYSPIEMTATATANSTGGVTWTVSTTLTNGIQPNQVYANWTIAIVLNGYGGANWMVLNVTSTFMDLQHLMNNLTTVSTSSYIPVSPTIKESLIPAVTSTVKYELPNGTYVTAYEYPLFRPVHGAETTPSDLYVVLPDLYFFFLYVGATTSASVKPSSLPPSPQLEASVTLGTGVTVFGPTTYNSTVSTALQSIYTGFGPIYYVTNEFSGLNTKDHNYPSVTAQPIVITVSDVYPSGQSVVLFNYTTATVNAGTTPESFNAAQAYDWYSGTFIYLSALCNATGVDPALLVGVPVVEFYLGNVTDLKGNLIIRNATSIPNPILAEKLYVKWLLSTTPTATVVSENYLLYYESTPALVPVGYFTGAPTSTGLAGTPKLTQTGFPTPELYIFYENQPVFTATLSVSGVTSVRINNVTVALMPVFINITQFAAGTNATQQLPLSPNQVPYITAYYMFSSQSPIIQQSPPSGAESGMLYYEEQVWTNETTYGTYYPATIAQFPPFEESSIAGILVTPEVNWFPAPPLTASITARSGNVGLTASNYTTGAQYYYYSFWLTYNGMTVGYGVYEVGYNVTGSPGIFNEQYKFTTPEVPIFQPVYGSNATLAQFYGSAGELAVTTPTGVNPSAGTIVFANVTVERAFIAATYTVYNVQFLNLCNETITSGTVYVSEMTPSGASITLTPVTLSSSAYIMKITSPIGLKISSLSGVPYIVAMSPIFNFTLNYYGYTMPSVNYTSRQPEYNYVLTPGIISTVYFPLIDINVEVQSNTTPAYPLWGFAVSVYNYNGTFEMWHAITNSSGFVYVMNVPLNASYIQPQGKAYVMLKVRTISPSTDSAYSYASVSTTYGQTYSQYASDLNIPSGYYAYTLGTRGPFDENLTIYYEPLSVPTTAVCGQVFPVTVPVETLNVYVTDLKGNVLSSQPVYPCATPSYCPSFYYNVTLVLADQYSPYDLASQWETTTPAFKFYDNLTDFRVVGQTWMQPVYRGIESEFESLMSTAQSEYQSGSISLQQYAMWYTGNYSYYILAATLANYSTASPYAVFSFPSIAPHEGTIFVRLFMPGQVFPMKVYYLGQEVFNQLVPVPQPNEIAVVTPSGQVQYVTSYTVYEGGKAVSVPPGSIVIETSVYPVTFNITSKSGLYPVGNTYLGLTFTDVLYREYVMPGTSLGTSVAQNYISNILYPFNVTGSGILMPSDIYAIMNNGTYAMVETYGTTTVDYNPRTVPGYEPVNNVYSMAGYVLPNLMGFFVNSSSPITSLTPLYMTSIYPNVFSATPSAVVFNLTMGIPTYSTTLGTTTTAYPNDTFLYAPSASYSEYRLLINESLLAPTYVLLNGTLPSASVQAMQLSGISPTTYAVEVSQKYYSVLNFTYYITHNIVTHNIASYRLWEAYINATGMTSITNATIGVYAANATGWYFVYSTNETSTFQEAMTRTIPLYLPLNVAAIENAVENVQQVAVVLYIYGSGSLYILPPAAAADHVHVQYPVLSSGFGGTISYYTENLYTNSTGTGTMSITFSYPSPNAEWYPYFGSPLTVVIPVPSSGEAVFDLPWWAPTTGAYGTRIARFWVMGASSGSYLVTQNIGYGSITAVIKPSQYTPTSPSPLPELAISSYVLLNYITPEQGASAVNTGELPLGTVSSSGSLYMTAIGAGTGGTSAPMLRNDTLFPEDLWNVTLSTMPANGVYNIRTIALESVDIYNNASFPIFVTGFTYSSAGSNYPLSVPTTEIAPGMLAEIPAQYIYGSSYEFASTWCDLGNYTPYIPDLSATFYYTPPNATFYLANGMPLNFTVYPNGQVSIGTHTYNISQLEAPLQSPTINFTTLYAGSELDNVNTTVTIPQFGESARSSVYYESYYNYSSSIVGAQAILYDHEAYPVSGKWDIAGYVGVSSAPDLLPSASSDTEAKMVFTYPTIPLASIEDWDGRPLPNQMIVSYGTSTTPVLCAGTGSIAIDFSGVNGQLLQPLPANSRTVVYWYDSCLLYTITNGAYPYINIYDTSILTDVQTLGNATATATVETHVVPATVYLKNAAGTGIPGALVVVFDQPTMGNEFLGFNVTGTDGSITPVDYRIYPPATSQLPPTNYYVVVYYAANGTPLTWQDIQQAISSGASLKLVPVFENTFSIQRTVTATEAVESFTLSNVLTTANIVVVLSSFGPAPGVTLSYSVSEPECPVTISSVSPALTIVGYTYTVSPLVPSPSTCTTATAIPSTTATTNAQGQVSTSTFVVPISPFAAQVTVSVQSWKGIPLGYTYTYYVTSSNATTPIQVSVPAVELTVTPVSASGAPLTNEATVNVTCQTPSGAVPVASGVGSQTVTVPIPSSGSITCTVTGYSYGKSASTTVTLSSSQAGQTMTQTLTIPVSGYYIPGVGFVPTSTFILLAVVIIIVVILIVILLIEYSNWRRKRLAGLLGPPK</sequence>
<protein>
    <recommendedName>
        <fullName evidence="6">Thermopsin</fullName>
    </recommendedName>
</protein>
<reference evidence="2" key="4">
    <citation type="journal article" date="2023" name="Microbiol. Resour. Announc.">
        <title>Complete Genome Sequence of Vulcanisaeta souniana Strain IC-059, a Hyperthermophilic Archaeon Isolated from Hot Spring Water in Japan.</title>
        <authorList>
            <person name="Kato S."/>
            <person name="Itoh T."/>
            <person name="Wu L."/>
            <person name="Ma J."/>
            <person name="Ohkuma M."/>
        </authorList>
    </citation>
    <scope>NUCLEOTIDE SEQUENCE</scope>
    <source>
        <strain evidence="2">JCM 11219</strain>
    </source>
</reference>
<keyword evidence="1" id="KW-0812">Transmembrane</keyword>
<reference evidence="5" key="3">
    <citation type="submission" date="2022-09" db="EMBL/GenBank/DDBJ databases">
        <title>Complete genome sequence of Vulcanisaeta souniana.</title>
        <authorList>
            <person name="Kato S."/>
            <person name="Itoh T."/>
            <person name="Ohkuma M."/>
        </authorList>
    </citation>
    <scope>NUCLEOTIDE SEQUENCE [LARGE SCALE GENOMIC DNA]</scope>
    <source>
        <strain evidence="5">JCM 11219</strain>
    </source>
</reference>
<evidence type="ECO:0000313" key="2">
    <source>
        <dbReference type="EMBL" id="BDR92098.1"/>
    </source>
</evidence>
<keyword evidence="1" id="KW-1133">Transmembrane helix</keyword>
<dbReference type="GeneID" id="76206736"/>
<evidence type="ECO:0000313" key="4">
    <source>
        <dbReference type="Proteomes" id="UP000657075"/>
    </source>
</evidence>
<evidence type="ECO:0000256" key="1">
    <source>
        <dbReference type="SAM" id="Phobius"/>
    </source>
</evidence>
<evidence type="ECO:0000313" key="3">
    <source>
        <dbReference type="EMBL" id="GGI67876.1"/>
    </source>
</evidence>
<keyword evidence="5" id="KW-1185">Reference proteome</keyword>
<evidence type="ECO:0000313" key="5">
    <source>
        <dbReference type="Proteomes" id="UP001060771"/>
    </source>
</evidence>
<dbReference type="OrthoDB" id="30872at2157"/>
<dbReference type="RefSeq" id="WP_188602256.1">
    <property type="nucleotide sequence ID" value="NZ_AP026830.1"/>
</dbReference>
<dbReference type="EMBL" id="BMNM01000001">
    <property type="protein sequence ID" value="GGI67876.1"/>
    <property type="molecule type" value="Genomic_DNA"/>
</dbReference>
<name>A0A830EG26_9CREN</name>
<keyword evidence="1" id="KW-0472">Membrane</keyword>